<dbReference type="Pfam" id="PF07494">
    <property type="entry name" value="Reg_prop"/>
    <property type="match status" value="2"/>
</dbReference>
<keyword evidence="2" id="KW-1185">Reference proteome</keyword>
<evidence type="ECO:0000313" key="1">
    <source>
        <dbReference type="EMBL" id="RZU35525.1"/>
    </source>
</evidence>
<dbReference type="EMBL" id="SHKW01000002">
    <property type="protein sequence ID" value="RZU35525.1"/>
    <property type="molecule type" value="Genomic_DNA"/>
</dbReference>
<reference evidence="1 2" key="1">
    <citation type="submission" date="2019-02" db="EMBL/GenBank/DDBJ databases">
        <title>Genomic Encyclopedia of Archaeal and Bacterial Type Strains, Phase II (KMG-II): from individual species to whole genera.</title>
        <authorList>
            <person name="Goeker M."/>
        </authorList>
    </citation>
    <scope>NUCLEOTIDE SEQUENCE [LARGE SCALE GENOMIC DNA]</scope>
    <source>
        <strain evidence="1 2">DSM 18101</strain>
    </source>
</reference>
<dbReference type="AlphaFoldDB" id="A0A4Q7YGM2"/>
<dbReference type="InterPro" id="IPR011110">
    <property type="entry name" value="Reg_prop"/>
</dbReference>
<dbReference type="Gene3D" id="2.130.10.10">
    <property type="entry name" value="YVTN repeat-like/Quinoprotein amine dehydrogenase"/>
    <property type="match status" value="1"/>
</dbReference>
<gene>
    <name evidence="1" type="ORF">BDD14_5587</name>
</gene>
<accession>A0A4Q7YGM2</accession>
<sequence>MWFATRDGLNRYDGNAFVVYKNSPNDSGSLSSNFLQDLMQDDHGYLWIATNTGANKFDPETERCTRYVHDPDNPNTLGGASVKSIAQDNRGSFWFGTEDSGLDKVDPRTGTFTHYRNDSDGQFVGRIIELIEDTHREIWFVGERGLFHLNQQTGHFPSCNQDWHQRRQCV</sequence>
<organism evidence="1 2">
    <name type="scientific">Edaphobacter modestus</name>
    <dbReference type="NCBI Taxonomy" id="388466"/>
    <lineage>
        <taxon>Bacteria</taxon>
        <taxon>Pseudomonadati</taxon>
        <taxon>Acidobacteriota</taxon>
        <taxon>Terriglobia</taxon>
        <taxon>Terriglobales</taxon>
        <taxon>Acidobacteriaceae</taxon>
        <taxon>Edaphobacter</taxon>
    </lineage>
</organism>
<comment type="caution">
    <text evidence="1">The sequence shown here is derived from an EMBL/GenBank/DDBJ whole genome shotgun (WGS) entry which is preliminary data.</text>
</comment>
<dbReference type="OrthoDB" id="799853at2"/>
<protein>
    <submittedName>
        <fullName evidence="1">Two component regulator with propeller domain</fullName>
    </submittedName>
</protein>
<dbReference type="InterPro" id="IPR015943">
    <property type="entry name" value="WD40/YVTN_repeat-like_dom_sf"/>
</dbReference>
<evidence type="ECO:0000313" key="2">
    <source>
        <dbReference type="Proteomes" id="UP000292958"/>
    </source>
</evidence>
<dbReference type="Proteomes" id="UP000292958">
    <property type="component" value="Unassembled WGS sequence"/>
</dbReference>
<proteinExistence type="predicted"/>
<name>A0A4Q7YGM2_9BACT</name>
<dbReference type="SUPFAM" id="SSF63829">
    <property type="entry name" value="Calcium-dependent phosphotriesterase"/>
    <property type="match status" value="1"/>
</dbReference>